<evidence type="ECO:0000256" key="1">
    <source>
        <dbReference type="SAM" id="Phobius"/>
    </source>
</evidence>
<keyword evidence="2" id="KW-1185">Reference proteome</keyword>
<feature type="transmembrane region" description="Helical" evidence="1">
    <location>
        <begin position="20"/>
        <end position="37"/>
    </location>
</feature>
<reference evidence="3" key="1">
    <citation type="submission" date="2025-08" db="UniProtKB">
        <authorList>
            <consortium name="RefSeq"/>
        </authorList>
    </citation>
    <scope>IDENTIFICATION</scope>
    <source>
        <strain evidence="3">Nigerian</strain>
        <tissue evidence="3">Liver and blood</tissue>
    </source>
</reference>
<accession>A0A8J0R5G1</accession>
<dbReference type="GeneID" id="100493999"/>
<name>A0A8J0R5G1_XENTR</name>
<dbReference type="AGR" id="Xenbase:XB-GENE-29081999"/>
<evidence type="ECO:0000313" key="4">
    <source>
        <dbReference type="Xenbase" id="XB-GENE-29081999"/>
    </source>
</evidence>
<keyword evidence="1" id="KW-1133">Transmembrane helix</keyword>
<dbReference type="OMA" id="NCVENKV"/>
<gene>
    <name evidence="3 4" type="primary">LOC100493999</name>
</gene>
<dbReference type="Xenbase" id="XB-GENE-29081999">
    <property type="gene designation" value="LOC100493999"/>
</dbReference>
<dbReference type="RefSeq" id="XP_004915959.1">
    <property type="nucleotide sequence ID" value="XM_004915902.4"/>
</dbReference>
<organism evidence="2 3">
    <name type="scientific">Xenopus tropicalis</name>
    <name type="common">Western clawed frog</name>
    <name type="synonym">Silurana tropicalis</name>
    <dbReference type="NCBI Taxonomy" id="8364"/>
    <lineage>
        <taxon>Eukaryota</taxon>
        <taxon>Metazoa</taxon>
        <taxon>Chordata</taxon>
        <taxon>Craniata</taxon>
        <taxon>Vertebrata</taxon>
        <taxon>Euteleostomi</taxon>
        <taxon>Amphibia</taxon>
        <taxon>Batrachia</taxon>
        <taxon>Anura</taxon>
        <taxon>Pipoidea</taxon>
        <taxon>Pipidae</taxon>
        <taxon>Xenopodinae</taxon>
        <taxon>Xenopus</taxon>
        <taxon>Silurana</taxon>
    </lineage>
</organism>
<evidence type="ECO:0000313" key="2">
    <source>
        <dbReference type="Proteomes" id="UP000008143"/>
    </source>
</evidence>
<dbReference type="Proteomes" id="UP000008143">
    <property type="component" value="Chromosome 7"/>
</dbReference>
<keyword evidence="1" id="KW-0472">Membrane</keyword>
<dbReference type="AlphaFoldDB" id="A0A8J0R5G1"/>
<evidence type="ECO:0000313" key="3">
    <source>
        <dbReference type="RefSeq" id="XP_004915959.1"/>
    </source>
</evidence>
<sequence>MQGKAKDYIGSSSIMKGASIKYIFLGALMVIFIGALAEGASVKKERKTKGKCQPGDKNCVENKALLSNTKLKTSKAQIISLPYDLPFDSELLSTDASGSGYETDVGSGGETDVSPVISSQRLQELKASNEKATNNQAPGKKRVNMKRFDKKNLNEILEI</sequence>
<keyword evidence="1" id="KW-0812">Transmembrane</keyword>
<dbReference type="OrthoDB" id="10364109at2759"/>
<proteinExistence type="predicted"/>
<protein>
    <submittedName>
        <fullName evidence="3">Uncharacterized protein LOC100493999 isoform X1</fullName>
    </submittedName>
</protein>